<comment type="caution">
    <text evidence="1">The sequence shown here is derived from an EMBL/GenBank/DDBJ whole genome shotgun (WGS) entry which is preliminary data.</text>
</comment>
<protein>
    <submittedName>
        <fullName evidence="1">Uncharacterized protein</fullName>
    </submittedName>
</protein>
<dbReference type="HOGENOM" id="CLU_3064857_0_0_10"/>
<evidence type="ECO:0000313" key="1">
    <source>
        <dbReference type="EMBL" id="EKX96358.1"/>
    </source>
</evidence>
<sequence length="53" mass="5952">MSYAAHLSPCNGEKARGLFMPNWGKECIELALCSVLSRLLYKLLSSYAAHLFF</sequence>
<proteinExistence type="predicted"/>
<accession>L1MYL8</accession>
<evidence type="ECO:0000313" key="2">
    <source>
        <dbReference type="Proteomes" id="UP000010433"/>
    </source>
</evidence>
<reference evidence="1 2" key="1">
    <citation type="submission" date="2012-05" db="EMBL/GenBank/DDBJ databases">
        <authorList>
            <person name="Weinstock G."/>
            <person name="Sodergren E."/>
            <person name="Lobos E.A."/>
            <person name="Fulton L."/>
            <person name="Fulton R."/>
            <person name="Courtney L."/>
            <person name="Fronick C."/>
            <person name="O'Laughlin M."/>
            <person name="Godfrey J."/>
            <person name="Wilson R.M."/>
            <person name="Miner T."/>
            <person name="Farmer C."/>
            <person name="Delehaunty K."/>
            <person name="Cordes M."/>
            <person name="Minx P."/>
            <person name="Tomlinson C."/>
            <person name="Chen J."/>
            <person name="Wollam A."/>
            <person name="Pepin K.H."/>
            <person name="Bhonagiri V."/>
            <person name="Zhang X."/>
            <person name="Suruliraj S."/>
            <person name="Warren W."/>
            <person name="Mitreva M."/>
            <person name="Mardis E.R."/>
            <person name="Wilson R.K."/>
        </authorList>
    </citation>
    <scope>NUCLEOTIDE SEQUENCE [LARGE SCALE GENOMIC DNA]</scope>
    <source>
        <strain evidence="1 2">F0055</strain>
    </source>
</reference>
<dbReference type="AlphaFoldDB" id="L1MYL8"/>
<keyword evidence="2" id="KW-1185">Reference proteome</keyword>
<dbReference type="EMBL" id="AMEP01000161">
    <property type="protein sequence ID" value="EKX96358.1"/>
    <property type="molecule type" value="Genomic_DNA"/>
</dbReference>
<dbReference type="Proteomes" id="UP000010433">
    <property type="component" value="Unassembled WGS sequence"/>
</dbReference>
<name>L1MYL8_9BACT</name>
<organism evidence="1 2">
    <name type="scientific">Hoylesella saccharolytica F0055</name>
    <dbReference type="NCBI Taxonomy" id="1127699"/>
    <lineage>
        <taxon>Bacteria</taxon>
        <taxon>Pseudomonadati</taxon>
        <taxon>Bacteroidota</taxon>
        <taxon>Bacteroidia</taxon>
        <taxon>Bacteroidales</taxon>
        <taxon>Prevotellaceae</taxon>
        <taxon>Hoylesella</taxon>
    </lineage>
</organism>
<gene>
    <name evidence="1" type="ORF">HMPREF9151_02443</name>
</gene>